<evidence type="ECO:0008006" key="3">
    <source>
        <dbReference type="Google" id="ProtNLM"/>
    </source>
</evidence>
<dbReference type="InterPro" id="IPR015867">
    <property type="entry name" value="N-reg_PII/ATP_PRibTrfase_C"/>
</dbReference>
<protein>
    <recommendedName>
        <fullName evidence="3">Cytochrome C biogenesis protein</fullName>
    </recommendedName>
</protein>
<dbReference type="InterPro" id="IPR036069">
    <property type="entry name" value="DUF34/NIF3_sf"/>
</dbReference>
<dbReference type="STRING" id="86416.Clopa_3519"/>
<reference evidence="1 2" key="1">
    <citation type="submission" date="2012-01" db="EMBL/GenBank/DDBJ databases">
        <title>Complete sequence of chromosome of Clostridium pasteurianum BC1.</title>
        <authorList>
            <consortium name="US DOE Joint Genome Institute"/>
            <person name="Lucas S."/>
            <person name="Han J."/>
            <person name="Lapidus A."/>
            <person name="Cheng J.-F."/>
            <person name="Goodwin L."/>
            <person name="Pitluck S."/>
            <person name="Peters L."/>
            <person name="Mikhailova N."/>
            <person name="Teshima H."/>
            <person name="Detter J.C."/>
            <person name="Han C."/>
            <person name="Tapia R."/>
            <person name="Land M."/>
            <person name="Hauser L."/>
            <person name="Kyrpides N."/>
            <person name="Ivanova N."/>
            <person name="Pagani I."/>
            <person name="Dunn J."/>
            <person name="Taghavi S."/>
            <person name="Francis A."/>
            <person name="van der Lelie D."/>
            <person name="Woyke T."/>
        </authorList>
    </citation>
    <scope>NUCLEOTIDE SEQUENCE [LARGE SCALE GENOMIC DNA]</scope>
    <source>
        <strain evidence="1 2">BC1</strain>
    </source>
</reference>
<dbReference type="Gene3D" id="3.30.70.120">
    <property type="match status" value="1"/>
</dbReference>
<dbReference type="PANTHER" id="PTHR41774">
    <property type="match status" value="1"/>
</dbReference>
<proteinExistence type="predicted"/>
<gene>
    <name evidence="1" type="ORF">Clopa_3519</name>
</gene>
<dbReference type="InterPro" id="IPR004323">
    <property type="entry name" value="Ion_tolerance_CutA"/>
</dbReference>
<dbReference type="KEGG" id="cpas:Clopa_3519"/>
<dbReference type="EMBL" id="CP003261">
    <property type="protein sequence ID" value="AGK98306.1"/>
    <property type="molecule type" value="Genomic_DNA"/>
</dbReference>
<organism evidence="1 2">
    <name type="scientific">Clostridium pasteurianum BC1</name>
    <dbReference type="NCBI Taxonomy" id="86416"/>
    <lineage>
        <taxon>Bacteria</taxon>
        <taxon>Bacillati</taxon>
        <taxon>Bacillota</taxon>
        <taxon>Clostridia</taxon>
        <taxon>Eubacteriales</taxon>
        <taxon>Clostridiaceae</taxon>
        <taxon>Clostridium</taxon>
    </lineage>
</organism>
<evidence type="ECO:0000313" key="2">
    <source>
        <dbReference type="Proteomes" id="UP000013523"/>
    </source>
</evidence>
<keyword evidence="2" id="KW-1185">Reference proteome</keyword>
<dbReference type="PATRIC" id="fig|86416.3.peg.3516"/>
<sequence length="108" mass="12328">MDFKFFKVEIFIPEEYVERLRESLNNIGALTIGGNYDNCMAVSKVTGYWRPLKGANPFNGEEGKLSKAEECKVEFSCKNEILKEVVAVIKRVHPYEVPVINVVPNFIE</sequence>
<name>R4K9C7_CLOPA</name>
<accession>R4K9C7</accession>
<dbReference type="Proteomes" id="UP000013523">
    <property type="component" value="Chromosome"/>
</dbReference>
<dbReference type="OrthoDB" id="1690807at2"/>
<dbReference type="eggNOG" id="COG3323">
    <property type="taxonomic scope" value="Bacteria"/>
</dbReference>
<dbReference type="SUPFAM" id="SSF102705">
    <property type="entry name" value="NIF3 (NGG1p interacting factor 3)-like"/>
    <property type="match status" value="1"/>
</dbReference>
<dbReference type="Pfam" id="PF03091">
    <property type="entry name" value="CutA1"/>
    <property type="match status" value="1"/>
</dbReference>
<dbReference type="GO" id="GO:0010038">
    <property type="term" value="P:response to metal ion"/>
    <property type="evidence" value="ECO:0007669"/>
    <property type="project" value="InterPro"/>
</dbReference>
<evidence type="ECO:0000313" key="1">
    <source>
        <dbReference type="EMBL" id="AGK98306.1"/>
    </source>
</evidence>
<dbReference type="AlphaFoldDB" id="R4K9C7"/>
<dbReference type="PANTHER" id="PTHR41774:SF1">
    <property type="entry name" value="NGG1P INTERACTING FACTOR NIF3"/>
    <property type="match status" value="1"/>
</dbReference>
<dbReference type="RefSeq" id="WP_015616590.1">
    <property type="nucleotide sequence ID" value="NC_021182.1"/>
</dbReference>
<dbReference type="HOGENOM" id="CLU_120084_3_1_9"/>